<dbReference type="Pfam" id="PF05901">
    <property type="entry name" value="Excalibur"/>
    <property type="match status" value="1"/>
</dbReference>
<dbReference type="Gene3D" id="2.30.30.40">
    <property type="entry name" value="SH3 Domains"/>
    <property type="match status" value="1"/>
</dbReference>
<dbReference type="AlphaFoldDB" id="A0A418V7V4"/>
<dbReference type="Proteomes" id="UP000286287">
    <property type="component" value="Unassembled WGS sequence"/>
</dbReference>
<dbReference type="OrthoDB" id="72940at2"/>
<organism evidence="3 4">
    <name type="scientific">Deinococcus cavernae</name>
    <dbReference type="NCBI Taxonomy" id="2320857"/>
    <lineage>
        <taxon>Bacteria</taxon>
        <taxon>Thermotogati</taxon>
        <taxon>Deinococcota</taxon>
        <taxon>Deinococci</taxon>
        <taxon>Deinococcales</taxon>
        <taxon>Deinococcaceae</taxon>
        <taxon>Deinococcus</taxon>
    </lineage>
</organism>
<dbReference type="InterPro" id="IPR008613">
    <property type="entry name" value="Excalibur_Ca-bd_domain"/>
</dbReference>
<dbReference type="SMART" id="SM00894">
    <property type="entry name" value="Excalibur"/>
    <property type="match status" value="1"/>
</dbReference>
<protein>
    <submittedName>
        <fullName evidence="3">Ligand-binding protein SH3</fullName>
    </submittedName>
</protein>
<evidence type="ECO:0000313" key="3">
    <source>
        <dbReference type="EMBL" id="RJF72166.1"/>
    </source>
</evidence>
<feature type="chain" id="PRO_5019414550" evidence="1">
    <location>
        <begin position="21"/>
        <end position="131"/>
    </location>
</feature>
<accession>A0A418V7V4</accession>
<evidence type="ECO:0000313" key="4">
    <source>
        <dbReference type="Proteomes" id="UP000286287"/>
    </source>
</evidence>
<keyword evidence="4" id="KW-1185">Reference proteome</keyword>
<reference evidence="3 4" key="1">
    <citation type="submission" date="2018-09" db="EMBL/GenBank/DDBJ databases">
        <authorList>
            <person name="Zhu H."/>
        </authorList>
    </citation>
    <scope>NUCLEOTIDE SEQUENCE [LARGE SCALE GENOMIC DNA]</scope>
    <source>
        <strain evidence="3 4">K2S05-167</strain>
    </source>
</reference>
<gene>
    <name evidence="3" type="ORF">D3875_11990</name>
</gene>
<evidence type="ECO:0000256" key="1">
    <source>
        <dbReference type="SAM" id="SignalP"/>
    </source>
</evidence>
<name>A0A418V7V4_9DEIO</name>
<dbReference type="EMBL" id="QYUJ01000014">
    <property type="protein sequence ID" value="RJF72166.1"/>
    <property type="molecule type" value="Genomic_DNA"/>
</dbReference>
<comment type="caution">
    <text evidence="3">The sequence shown here is derived from an EMBL/GenBank/DDBJ whole genome shotgun (WGS) entry which is preliminary data.</text>
</comment>
<proteinExistence type="predicted"/>
<evidence type="ECO:0000259" key="2">
    <source>
        <dbReference type="SMART" id="SM00894"/>
    </source>
</evidence>
<feature type="signal peptide" evidence="1">
    <location>
        <begin position="1"/>
        <end position="20"/>
    </location>
</feature>
<dbReference type="RefSeq" id="WP_119764028.1">
    <property type="nucleotide sequence ID" value="NZ_QYUJ01000014.1"/>
</dbReference>
<keyword evidence="1" id="KW-0732">Signal</keyword>
<sequence length="131" mass="14300">MRSFLRSAALALTLLGSAQAATAVTTSDVHLRRTPNGAVLRVIPHQTLLTVSCSADWCRTSYAGRGGYVARRFVRQVTRSAPLAGRGVTFYVTCAQMRAAGAAPIRVGKPGYRTALDRDRDGWACRYDRQR</sequence>
<feature type="domain" description="Excalibur calcium-binding" evidence="2">
    <location>
        <begin position="90"/>
        <end position="126"/>
    </location>
</feature>